<keyword evidence="4" id="KW-1185">Reference proteome</keyword>
<evidence type="ECO:0000313" key="3">
    <source>
        <dbReference type="EMBL" id="SEM76428.1"/>
    </source>
</evidence>
<proteinExistence type="predicted"/>
<accession>A0A1H8B2R3</accession>
<dbReference type="RefSeq" id="WP_093884831.1">
    <property type="nucleotide sequence ID" value="NZ_FOBS01000044.1"/>
</dbReference>
<dbReference type="AlphaFoldDB" id="A0A1H8B2R3"/>
<gene>
    <name evidence="3" type="ORF">SAMN04489760_1449</name>
</gene>
<dbReference type="Proteomes" id="UP000198744">
    <property type="component" value="Unassembled WGS sequence"/>
</dbReference>
<sequence>MNRIRIIILTAMLLYSFTCPVFAQPPISTPSPDTSASPGTAQPEVTVQPPVKAQPSEPVQLPDTDQSATEAAPEEAQEGPSVGLKIVDVLLVRPFCLIGSTASTAVYIALSPLVYLMGIGEESARVMVEAPWRFTSFRYIGEFDHYKDEKPIMGVWEF</sequence>
<keyword evidence="2" id="KW-0732">Signal</keyword>
<protein>
    <submittedName>
        <fullName evidence="3">Uncharacterized protein</fullName>
    </submittedName>
</protein>
<feature type="chain" id="PRO_5011582400" evidence="2">
    <location>
        <begin position="24"/>
        <end position="158"/>
    </location>
</feature>
<feature type="compositionally biased region" description="Polar residues" evidence="1">
    <location>
        <begin position="30"/>
        <end position="45"/>
    </location>
</feature>
<feature type="region of interest" description="Disordered" evidence="1">
    <location>
        <begin position="28"/>
        <end position="79"/>
    </location>
</feature>
<dbReference type="STRING" id="43775.SAMN04489760_1449"/>
<organism evidence="3 4">
    <name type="scientific">Syntrophus gentianae</name>
    <dbReference type="NCBI Taxonomy" id="43775"/>
    <lineage>
        <taxon>Bacteria</taxon>
        <taxon>Pseudomonadati</taxon>
        <taxon>Thermodesulfobacteriota</taxon>
        <taxon>Syntrophia</taxon>
        <taxon>Syntrophales</taxon>
        <taxon>Syntrophaceae</taxon>
        <taxon>Syntrophus</taxon>
    </lineage>
</organism>
<evidence type="ECO:0000256" key="1">
    <source>
        <dbReference type="SAM" id="MobiDB-lite"/>
    </source>
</evidence>
<dbReference type="OrthoDB" id="9775851at2"/>
<feature type="signal peptide" evidence="2">
    <location>
        <begin position="1"/>
        <end position="23"/>
    </location>
</feature>
<reference evidence="3 4" key="1">
    <citation type="submission" date="2016-10" db="EMBL/GenBank/DDBJ databases">
        <authorList>
            <person name="de Groot N.N."/>
        </authorList>
    </citation>
    <scope>NUCLEOTIDE SEQUENCE [LARGE SCALE GENOMIC DNA]</scope>
    <source>
        <strain evidence="3 4">DSM 8423</strain>
    </source>
</reference>
<name>A0A1H8B2R3_9BACT</name>
<dbReference type="EMBL" id="FOBS01000044">
    <property type="protein sequence ID" value="SEM76428.1"/>
    <property type="molecule type" value="Genomic_DNA"/>
</dbReference>
<evidence type="ECO:0000313" key="4">
    <source>
        <dbReference type="Proteomes" id="UP000198744"/>
    </source>
</evidence>
<evidence type="ECO:0000256" key="2">
    <source>
        <dbReference type="SAM" id="SignalP"/>
    </source>
</evidence>